<accession>A0A8S1MT41</accession>
<evidence type="ECO:0000313" key="3">
    <source>
        <dbReference type="Proteomes" id="UP000688137"/>
    </source>
</evidence>
<name>A0A8S1MT41_PARPR</name>
<sequence length="186" mass="22636">MNTSKIKKVEHSQKQPLKNHQLVKDKKKLRNTKYQFEIDPKLAKNKISGYHKKLNNKEEQRKIDEEKLSQEELRRKEETIKFTELKKLQQENIQPKPYSKQQLEYMFKNMNDFQCFEKDNNGIKIKERKHLDYKKLKRYEKKKRNLNPNLKEGKITEVHLDRPPIYQNEPNPKLLLRVPISIQEQL</sequence>
<feature type="region of interest" description="Disordered" evidence="1">
    <location>
        <begin position="49"/>
        <end position="68"/>
    </location>
</feature>
<protein>
    <submittedName>
        <fullName evidence="2">Uncharacterized protein</fullName>
    </submittedName>
</protein>
<gene>
    <name evidence="2" type="ORF">PPRIM_AZ9-3.1.T0690004</name>
</gene>
<dbReference type="EMBL" id="CAJJDM010000072">
    <property type="protein sequence ID" value="CAD8082889.1"/>
    <property type="molecule type" value="Genomic_DNA"/>
</dbReference>
<comment type="caution">
    <text evidence="2">The sequence shown here is derived from an EMBL/GenBank/DDBJ whole genome shotgun (WGS) entry which is preliminary data.</text>
</comment>
<evidence type="ECO:0000256" key="1">
    <source>
        <dbReference type="SAM" id="MobiDB-lite"/>
    </source>
</evidence>
<dbReference type="AlphaFoldDB" id="A0A8S1MT41"/>
<feature type="compositionally biased region" description="Basic and acidic residues" evidence="1">
    <location>
        <begin position="55"/>
        <end position="68"/>
    </location>
</feature>
<keyword evidence="3" id="KW-1185">Reference proteome</keyword>
<organism evidence="2 3">
    <name type="scientific">Paramecium primaurelia</name>
    <dbReference type="NCBI Taxonomy" id="5886"/>
    <lineage>
        <taxon>Eukaryota</taxon>
        <taxon>Sar</taxon>
        <taxon>Alveolata</taxon>
        <taxon>Ciliophora</taxon>
        <taxon>Intramacronucleata</taxon>
        <taxon>Oligohymenophorea</taxon>
        <taxon>Peniculida</taxon>
        <taxon>Parameciidae</taxon>
        <taxon>Paramecium</taxon>
    </lineage>
</organism>
<evidence type="ECO:0000313" key="2">
    <source>
        <dbReference type="EMBL" id="CAD8082889.1"/>
    </source>
</evidence>
<dbReference type="Proteomes" id="UP000688137">
    <property type="component" value="Unassembled WGS sequence"/>
</dbReference>
<reference evidence="2" key="1">
    <citation type="submission" date="2021-01" db="EMBL/GenBank/DDBJ databases">
        <authorList>
            <consortium name="Genoscope - CEA"/>
            <person name="William W."/>
        </authorList>
    </citation>
    <scope>NUCLEOTIDE SEQUENCE</scope>
</reference>
<proteinExistence type="predicted"/>